<sequence length="417" mass="43584">MDAAKGRLAPTGLGEATIGQSLDEVVAANPGFPTAGRRDGDRIIIVWKDCTYTFDAKRTLIAIAPGDPAGAGGVTIDGVKAGTPGSRAVQLYGTPSDDNDGVATFVADKKAGTGYRIGYRDGADISRGTVTTVVLCRCGGSPAPAQQQGHGEPVLGRDKFERYAVGFGTVRPASISIASTAASSVGSITWQSWGGSEATGTGRSQQNGPANPQSTTYLRAGDVGWCDGVWAYRSLRRSGSPTSGGVTDDICKGDRREPSSSGSGGITLSPSSLLTFGGAGGVYVGDSSAKIPDTYLERRKVEVGMFPPGTELFVFKRSASVWMEAGIRADPSGTIEEFTWNATEQGVRVGSMRTQVLEAYRGYRHGRCTVSSASGFGDFFQGPASGRYLVAAYDSDERVVTFKARPKFTDGAHCGFE</sequence>
<evidence type="ECO:0000256" key="1">
    <source>
        <dbReference type="SAM" id="MobiDB-lite"/>
    </source>
</evidence>
<dbReference type="eggNOG" id="ENOG5030KEV">
    <property type="taxonomic scope" value="Bacteria"/>
</dbReference>
<organism evidence="2 3">
    <name type="scientific">Gordonia hirsuta DSM 44140 = NBRC 16056</name>
    <dbReference type="NCBI Taxonomy" id="1121927"/>
    <lineage>
        <taxon>Bacteria</taxon>
        <taxon>Bacillati</taxon>
        <taxon>Actinomycetota</taxon>
        <taxon>Actinomycetes</taxon>
        <taxon>Mycobacteriales</taxon>
        <taxon>Gordoniaceae</taxon>
        <taxon>Gordonia</taxon>
    </lineage>
</organism>
<proteinExistence type="predicted"/>
<feature type="region of interest" description="Disordered" evidence="1">
    <location>
        <begin position="237"/>
        <end position="267"/>
    </location>
</feature>
<dbReference type="RefSeq" id="WP_005936853.1">
    <property type="nucleotide sequence ID" value="NZ_ATVK01000043.1"/>
</dbReference>
<accession>L7L703</accession>
<evidence type="ECO:0000313" key="2">
    <source>
        <dbReference type="EMBL" id="GAC56501.1"/>
    </source>
</evidence>
<dbReference type="AlphaFoldDB" id="L7L703"/>
<keyword evidence="3" id="KW-1185">Reference proteome</keyword>
<dbReference type="Proteomes" id="UP000053405">
    <property type="component" value="Unassembled WGS sequence"/>
</dbReference>
<dbReference type="STRING" id="1121927.GOHSU_08_00290"/>
<feature type="compositionally biased region" description="Basic and acidic residues" evidence="1">
    <location>
        <begin position="249"/>
        <end position="258"/>
    </location>
</feature>
<dbReference type="OrthoDB" id="4227770at2"/>
<feature type="region of interest" description="Disordered" evidence="1">
    <location>
        <begin position="195"/>
        <end position="216"/>
    </location>
</feature>
<reference evidence="2 3" key="1">
    <citation type="submission" date="2012-12" db="EMBL/GenBank/DDBJ databases">
        <title>Whole genome shotgun sequence of Gordonia hirsuta NBRC 16056.</title>
        <authorList>
            <person name="Isaki-Nakamura S."/>
            <person name="Hosoyama A."/>
            <person name="Tsuchikane K."/>
            <person name="Katsumata H."/>
            <person name="Baba S."/>
            <person name="Yamazaki S."/>
            <person name="Fujita N."/>
        </authorList>
    </citation>
    <scope>NUCLEOTIDE SEQUENCE [LARGE SCALE GENOMIC DNA]</scope>
    <source>
        <strain evidence="2 3">NBRC 16056</strain>
    </source>
</reference>
<gene>
    <name evidence="2" type="ORF">GOHSU_08_00290</name>
</gene>
<name>L7L703_9ACTN</name>
<protein>
    <submittedName>
        <fullName evidence="2">Uncharacterized protein</fullName>
    </submittedName>
</protein>
<evidence type="ECO:0000313" key="3">
    <source>
        <dbReference type="Proteomes" id="UP000053405"/>
    </source>
</evidence>
<dbReference type="EMBL" id="BANT01000008">
    <property type="protein sequence ID" value="GAC56501.1"/>
    <property type="molecule type" value="Genomic_DNA"/>
</dbReference>
<comment type="caution">
    <text evidence="2">The sequence shown here is derived from an EMBL/GenBank/DDBJ whole genome shotgun (WGS) entry which is preliminary data.</text>
</comment>